<name>A0A640TXX5_STRNI</name>
<dbReference type="Proteomes" id="UP000429552">
    <property type="component" value="Unassembled WGS sequence"/>
</dbReference>
<sequence length="161" mass="17333">MLVTPGQWGDSPQFQPVFGRIRVARRRPGGQTAHMQLPAEAVAATVLIEVVRISALPTKRGVAYPGRTVAHWAGSEAADALTLIENLPGSEQHRCGFSPGWSVRAYEDSLDLALFEAAFCFRCHEVRMHGTAVPPSLATQFFDADAPPAQALLALFRAAAP</sequence>
<accession>A0A640TXX5</accession>
<evidence type="ECO:0000313" key="4">
    <source>
        <dbReference type="Proteomes" id="UP001210609"/>
    </source>
</evidence>
<organism evidence="1 3">
    <name type="scientific">Streptomyces nigrescens</name>
    <dbReference type="NCBI Taxonomy" id="1920"/>
    <lineage>
        <taxon>Bacteria</taxon>
        <taxon>Bacillati</taxon>
        <taxon>Actinomycetota</taxon>
        <taxon>Actinomycetes</taxon>
        <taxon>Kitasatosporales</taxon>
        <taxon>Streptomycetaceae</taxon>
        <taxon>Streptomyces</taxon>
    </lineage>
</organism>
<dbReference type="RefSeq" id="WP_229838281.1">
    <property type="nucleotide sequence ID" value="NZ_BLIP01000003.1"/>
</dbReference>
<proteinExistence type="predicted"/>
<dbReference type="EMBL" id="CP114202">
    <property type="protein sequence ID" value="WAU01025.1"/>
    <property type="molecule type" value="Genomic_DNA"/>
</dbReference>
<dbReference type="Proteomes" id="UP001210609">
    <property type="component" value="Chromosome"/>
</dbReference>
<keyword evidence="4" id="KW-1185">Reference proteome</keyword>
<dbReference type="EMBL" id="BLIP01000003">
    <property type="protein sequence ID" value="GFE26915.1"/>
    <property type="molecule type" value="Genomic_DNA"/>
</dbReference>
<reference evidence="1 3" key="1">
    <citation type="submission" date="2019-12" db="EMBL/GenBank/DDBJ databases">
        <title>Whole genome shotgun sequence of Streptomyces libani subsp. libani NBRC 13452.</title>
        <authorList>
            <person name="Ichikawa N."/>
            <person name="Kimura A."/>
            <person name="Kitahashi Y."/>
            <person name="Komaki H."/>
            <person name="Tamura T."/>
        </authorList>
    </citation>
    <scope>NUCLEOTIDE SEQUENCE [LARGE SCALE GENOMIC DNA]</scope>
    <source>
        <strain evidence="1 3">NBRC 13452</strain>
    </source>
</reference>
<protein>
    <submittedName>
        <fullName evidence="1">Uncharacterized protein</fullName>
    </submittedName>
</protein>
<reference evidence="2 4" key="2">
    <citation type="submission" date="2022-12" db="EMBL/GenBank/DDBJ databases">
        <authorList>
            <person name="Ruckert C."/>
            <person name="Busche T."/>
            <person name="Kalinowski J."/>
            <person name="Wittmann C."/>
        </authorList>
    </citation>
    <scope>NUCLEOTIDE SEQUENCE [LARGE SCALE GENOMIC DNA]</scope>
    <source>
        <strain evidence="2 4">DSM 40555</strain>
    </source>
</reference>
<evidence type="ECO:0000313" key="3">
    <source>
        <dbReference type="Proteomes" id="UP000429552"/>
    </source>
</evidence>
<evidence type="ECO:0000313" key="2">
    <source>
        <dbReference type="EMBL" id="WAU01025.1"/>
    </source>
</evidence>
<dbReference type="AlphaFoldDB" id="A0A640TXX5"/>
<gene>
    <name evidence="1" type="ORF">Sliba_73680</name>
    <name evidence="2" type="ORF">STRLI_007332</name>
</gene>
<evidence type="ECO:0000313" key="1">
    <source>
        <dbReference type="EMBL" id="GFE26915.1"/>
    </source>
</evidence>